<evidence type="ECO:0000256" key="1">
    <source>
        <dbReference type="SAM" id="Phobius"/>
    </source>
</evidence>
<comment type="caution">
    <text evidence="2">The sequence shown here is derived from an EMBL/GenBank/DDBJ whole genome shotgun (WGS) entry which is preliminary data.</text>
</comment>
<sequence length="186" mass="21008">MDITNTAVAATTITIVIITAVITTLNIKNSRCKRSTSAAEEKEGMICPTFVKSSAVRLLLEGRGQRSHRGRSEPRKFGISFTVPDRVSAEISDKKRVMGKHPLRICRVPLGGPCEFHKLVEEAKKESSPVSLKKMKKKVNLYHHKKAYHRSRFNDWYVEVIYSQDWDENEIEPQSSSSSDPNSSTM</sequence>
<keyword evidence="1" id="KW-0812">Transmembrane</keyword>
<dbReference type="OrthoDB" id="809587at2759"/>
<dbReference type="AlphaFoldDB" id="A0A834SDL6"/>
<keyword evidence="1" id="KW-1133">Transmembrane helix</keyword>
<accession>A0A834SDL6</accession>
<organism evidence="2 3">
    <name type="scientific">Senna tora</name>
    <dbReference type="NCBI Taxonomy" id="362788"/>
    <lineage>
        <taxon>Eukaryota</taxon>
        <taxon>Viridiplantae</taxon>
        <taxon>Streptophyta</taxon>
        <taxon>Embryophyta</taxon>
        <taxon>Tracheophyta</taxon>
        <taxon>Spermatophyta</taxon>
        <taxon>Magnoliopsida</taxon>
        <taxon>eudicotyledons</taxon>
        <taxon>Gunneridae</taxon>
        <taxon>Pentapetalae</taxon>
        <taxon>rosids</taxon>
        <taxon>fabids</taxon>
        <taxon>Fabales</taxon>
        <taxon>Fabaceae</taxon>
        <taxon>Caesalpinioideae</taxon>
        <taxon>Cassia clade</taxon>
        <taxon>Senna</taxon>
    </lineage>
</organism>
<evidence type="ECO:0000313" key="3">
    <source>
        <dbReference type="Proteomes" id="UP000634136"/>
    </source>
</evidence>
<reference evidence="2" key="1">
    <citation type="submission" date="2020-09" db="EMBL/GenBank/DDBJ databases">
        <title>Genome-Enabled Discovery of Anthraquinone Biosynthesis in Senna tora.</title>
        <authorList>
            <person name="Kang S.-H."/>
            <person name="Pandey R.P."/>
            <person name="Lee C.-M."/>
            <person name="Sim J.-S."/>
            <person name="Jeong J.-T."/>
            <person name="Choi B.-S."/>
            <person name="Jung M."/>
            <person name="Ginzburg D."/>
            <person name="Zhao K."/>
            <person name="Won S.Y."/>
            <person name="Oh T.-J."/>
            <person name="Yu Y."/>
            <person name="Kim N.-H."/>
            <person name="Lee O.R."/>
            <person name="Lee T.-H."/>
            <person name="Bashyal P."/>
            <person name="Kim T.-S."/>
            <person name="Lee W.-H."/>
            <person name="Kawkins C."/>
            <person name="Kim C.-K."/>
            <person name="Kim J.S."/>
            <person name="Ahn B.O."/>
            <person name="Rhee S.Y."/>
            <person name="Sohng J.K."/>
        </authorList>
    </citation>
    <scope>NUCLEOTIDE SEQUENCE</scope>
    <source>
        <tissue evidence="2">Leaf</tissue>
    </source>
</reference>
<protein>
    <submittedName>
        <fullName evidence="2">Uncharacterized protein</fullName>
    </submittedName>
</protein>
<gene>
    <name evidence="2" type="ORF">G2W53_040513</name>
</gene>
<keyword evidence="1" id="KW-0472">Membrane</keyword>
<evidence type="ECO:0000313" key="2">
    <source>
        <dbReference type="EMBL" id="KAF7801402.1"/>
    </source>
</evidence>
<keyword evidence="3" id="KW-1185">Reference proteome</keyword>
<dbReference type="Proteomes" id="UP000634136">
    <property type="component" value="Unassembled WGS sequence"/>
</dbReference>
<proteinExistence type="predicted"/>
<dbReference type="EMBL" id="JAAIUW010000013">
    <property type="protein sequence ID" value="KAF7801402.1"/>
    <property type="molecule type" value="Genomic_DNA"/>
</dbReference>
<feature type="transmembrane region" description="Helical" evidence="1">
    <location>
        <begin position="6"/>
        <end position="27"/>
    </location>
</feature>
<name>A0A834SDL6_9FABA</name>